<evidence type="ECO:0000259" key="12">
    <source>
        <dbReference type="PROSITE" id="PS52035"/>
    </source>
</evidence>
<keyword evidence="5" id="KW-0479">Metal-binding</keyword>
<keyword evidence="7" id="KW-0378">Hydrolase</keyword>
<dbReference type="InterPro" id="IPR000834">
    <property type="entry name" value="Peptidase_M14"/>
</dbReference>
<dbReference type="EMBL" id="UYYF01000250">
    <property type="protein sequence ID" value="VDM97309.1"/>
    <property type="molecule type" value="Genomic_DNA"/>
</dbReference>
<organism evidence="15">
    <name type="scientific">Thelazia callipaeda</name>
    <name type="common">Oriental eyeworm</name>
    <name type="synonym">Parasitic nematode</name>
    <dbReference type="NCBI Taxonomy" id="103827"/>
    <lineage>
        <taxon>Eukaryota</taxon>
        <taxon>Metazoa</taxon>
        <taxon>Ecdysozoa</taxon>
        <taxon>Nematoda</taxon>
        <taxon>Chromadorea</taxon>
        <taxon>Rhabditida</taxon>
        <taxon>Spirurina</taxon>
        <taxon>Spiruromorpha</taxon>
        <taxon>Thelazioidea</taxon>
        <taxon>Thelaziidae</taxon>
        <taxon>Thelazia</taxon>
    </lineage>
</organism>
<dbReference type="FunFam" id="3.40.630.10:FF:000084">
    <property type="entry name" value="Carboxypeptidase B2"/>
    <property type="match status" value="1"/>
</dbReference>
<evidence type="ECO:0000256" key="8">
    <source>
        <dbReference type="ARBA" id="ARBA00022833"/>
    </source>
</evidence>
<dbReference type="OMA" id="LVSMHTH"/>
<keyword evidence="4" id="KW-0645">Protease</keyword>
<dbReference type="WBParaSite" id="TCLT_0000171901-mRNA-1">
    <property type="protein sequence ID" value="TCLT_0000171901-mRNA-1"/>
    <property type="gene ID" value="TCLT_0000171901"/>
</dbReference>
<reference evidence="13 14" key="2">
    <citation type="submission" date="2018-11" db="EMBL/GenBank/DDBJ databases">
        <authorList>
            <consortium name="Pathogen Informatics"/>
        </authorList>
    </citation>
    <scope>NUCLEOTIDE SEQUENCE [LARGE SCALE GENOMIC DNA]</scope>
</reference>
<evidence type="ECO:0000256" key="3">
    <source>
        <dbReference type="ARBA" id="ARBA00022645"/>
    </source>
</evidence>
<evidence type="ECO:0000256" key="2">
    <source>
        <dbReference type="ARBA" id="ARBA00005988"/>
    </source>
</evidence>
<evidence type="ECO:0000313" key="13">
    <source>
        <dbReference type="EMBL" id="VDM97309.1"/>
    </source>
</evidence>
<reference evidence="15" key="1">
    <citation type="submission" date="2017-02" db="UniProtKB">
        <authorList>
            <consortium name="WormBaseParasite"/>
        </authorList>
    </citation>
    <scope>IDENTIFICATION</scope>
</reference>
<dbReference type="AlphaFoldDB" id="A0A0N5CNG2"/>
<keyword evidence="6 11" id="KW-0732">Signal</keyword>
<comment type="similarity">
    <text evidence="2 10">Belongs to the peptidase M14 family.</text>
</comment>
<dbReference type="GO" id="GO:0005615">
    <property type="term" value="C:extracellular space"/>
    <property type="evidence" value="ECO:0007669"/>
    <property type="project" value="TreeGrafter"/>
</dbReference>
<feature type="active site" description="Proton donor/acceptor" evidence="10">
    <location>
        <position position="306"/>
    </location>
</feature>
<dbReference type="GO" id="GO:0004181">
    <property type="term" value="F:metallocarboxypeptidase activity"/>
    <property type="evidence" value="ECO:0007669"/>
    <property type="project" value="InterPro"/>
</dbReference>
<evidence type="ECO:0000256" key="1">
    <source>
        <dbReference type="ARBA" id="ARBA00001947"/>
    </source>
</evidence>
<protein>
    <submittedName>
        <fullName evidence="15">Peptidase_M14 domain-containing protein</fullName>
    </submittedName>
</protein>
<sequence length="348" mass="39918">MPVICLILLLYSGLARSEKPSFDFSRYHNFKEYENYLEAVANKLPTLVKLQVIGYTHEGRRLLALKIGNPVQANSKRIVYIDGGNHAREWPAFHTATFFIHKLITGYGKDPEITSYVDKLNFYILPVLNPDGFEFSFSARTALLRNWRKNRTPKNCVNDLLLGKESCCQGVDINRNYDFGFDQTVYSLKNPCSDEYQGPFPFSEPESRAIRDFFTSDELRNKTDVVISLHTHGQMIILPYNHRRSSYPKDYADLMAVALKAKMALKKYSGREYQIGTMADIFRPAPGSATDWIKNQTTTKYVFVFELPPDTTTWFAFQIKPNTLLSTATETWQGVKVVIDQVIDENNL</sequence>
<dbReference type="SMART" id="SM00631">
    <property type="entry name" value="Zn_pept"/>
    <property type="match status" value="1"/>
</dbReference>
<dbReference type="PROSITE" id="PS52035">
    <property type="entry name" value="PEPTIDASE_M14"/>
    <property type="match status" value="1"/>
</dbReference>
<name>A0A0N5CNG2_THECL</name>
<evidence type="ECO:0000256" key="5">
    <source>
        <dbReference type="ARBA" id="ARBA00022723"/>
    </source>
</evidence>
<dbReference type="GO" id="GO:0008270">
    <property type="term" value="F:zinc ion binding"/>
    <property type="evidence" value="ECO:0007669"/>
    <property type="project" value="InterPro"/>
</dbReference>
<dbReference type="OrthoDB" id="3626597at2759"/>
<keyword evidence="14" id="KW-1185">Reference proteome</keyword>
<evidence type="ECO:0000313" key="14">
    <source>
        <dbReference type="Proteomes" id="UP000276776"/>
    </source>
</evidence>
<dbReference type="GO" id="GO:0006508">
    <property type="term" value="P:proteolysis"/>
    <property type="evidence" value="ECO:0007669"/>
    <property type="project" value="UniProtKB-KW"/>
</dbReference>
<feature type="chain" id="PRO_5043126249" evidence="11">
    <location>
        <begin position="18"/>
        <end position="348"/>
    </location>
</feature>
<dbReference type="Proteomes" id="UP000276776">
    <property type="component" value="Unassembled WGS sequence"/>
</dbReference>
<evidence type="ECO:0000313" key="15">
    <source>
        <dbReference type="WBParaSite" id="TCLT_0000171901-mRNA-1"/>
    </source>
</evidence>
<comment type="cofactor">
    <cofactor evidence="1">
        <name>Zn(2+)</name>
        <dbReference type="ChEBI" id="CHEBI:29105"/>
    </cofactor>
</comment>
<dbReference type="PRINTS" id="PR00765">
    <property type="entry name" value="CRBOXYPTASEA"/>
</dbReference>
<evidence type="ECO:0000256" key="4">
    <source>
        <dbReference type="ARBA" id="ARBA00022670"/>
    </source>
</evidence>
<keyword evidence="9" id="KW-0482">Metalloprotease</keyword>
<dbReference type="Pfam" id="PF00246">
    <property type="entry name" value="Peptidase_M14"/>
    <property type="match status" value="1"/>
</dbReference>
<feature type="domain" description="Peptidase M14" evidence="12">
    <location>
        <begin position="26"/>
        <end position="342"/>
    </location>
</feature>
<feature type="signal peptide" evidence="11">
    <location>
        <begin position="1"/>
        <end position="17"/>
    </location>
</feature>
<dbReference type="PANTHER" id="PTHR11705:SF59">
    <property type="entry name" value="PEPTIDASE M14 CARBOXYPEPTIDASE A DOMAIN-CONTAINING PROTEIN"/>
    <property type="match status" value="1"/>
</dbReference>
<dbReference type="STRING" id="103827.A0A0N5CNG2"/>
<evidence type="ECO:0000256" key="9">
    <source>
        <dbReference type="ARBA" id="ARBA00023049"/>
    </source>
</evidence>
<accession>A0A0N5CNG2</accession>
<evidence type="ECO:0000256" key="11">
    <source>
        <dbReference type="SAM" id="SignalP"/>
    </source>
</evidence>
<dbReference type="Gene3D" id="3.40.630.10">
    <property type="entry name" value="Zn peptidases"/>
    <property type="match status" value="1"/>
</dbReference>
<proteinExistence type="inferred from homology"/>
<evidence type="ECO:0000256" key="7">
    <source>
        <dbReference type="ARBA" id="ARBA00022801"/>
    </source>
</evidence>
<evidence type="ECO:0000256" key="10">
    <source>
        <dbReference type="PROSITE-ProRule" id="PRU01379"/>
    </source>
</evidence>
<keyword evidence="3" id="KW-0121">Carboxypeptidase</keyword>
<gene>
    <name evidence="13" type="ORF">TCLT_LOCUS1720</name>
</gene>
<dbReference type="PANTHER" id="PTHR11705">
    <property type="entry name" value="PROTEASE FAMILY M14 CARBOXYPEPTIDASE A,B"/>
    <property type="match status" value="1"/>
</dbReference>
<keyword evidence="8" id="KW-0862">Zinc</keyword>
<dbReference type="SUPFAM" id="SSF53187">
    <property type="entry name" value="Zn-dependent exopeptidases"/>
    <property type="match status" value="1"/>
</dbReference>
<evidence type="ECO:0000256" key="6">
    <source>
        <dbReference type="ARBA" id="ARBA00022729"/>
    </source>
</evidence>